<evidence type="ECO:0000256" key="1">
    <source>
        <dbReference type="SAM" id="MobiDB-lite"/>
    </source>
</evidence>
<dbReference type="AlphaFoldDB" id="A0A315VDP9"/>
<dbReference type="PROSITE" id="PS50076">
    <property type="entry name" value="DNAJ_2"/>
    <property type="match status" value="1"/>
</dbReference>
<evidence type="ECO:0000313" key="3">
    <source>
        <dbReference type="EMBL" id="PWA20270.1"/>
    </source>
</evidence>
<reference evidence="3 4" key="1">
    <citation type="journal article" date="2018" name="G3 (Bethesda)">
        <title>A High-Quality Reference Genome for the Invasive Mosquitofish Gambusia affinis Using a Chicago Library.</title>
        <authorList>
            <person name="Hoffberg S.L."/>
            <person name="Troendle N.J."/>
            <person name="Glenn T.C."/>
            <person name="Mahmud O."/>
            <person name="Louha S."/>
            <person name="Chalopin D."/>
            <person name="Bennetzen J.L."/>
            <person name="Mauricio R."/>
        </authorList>
    </citation>
    <scope>NUCLEOTIDE SEQUENCE [LARGE SCALE GENOMIC DNA]</scope>
    <source>
        <strain evidence="3">NE01/NJP1002.9</strain>
        <tissue evidence="3">Muscle</tissue>
    </source>
</reference>
<feature type="domain" description="J" evidence="2">
    <location>
        <begin position="138"/>
        <end position="212"/>
    </location>
</feature>
<dbReference type="Proteomes" id="UP000250572">
    <property type="component" value="Unassembled WGS sequence"/>
</dbReference>
<feature type="region of interest" description="Disordered" evidence="1">
    <location>
        <begin position="213"/>
        <end position="254"/>
    </location>
</feature>
<dbReference type="InterPro" id="IPR001623">
    <property type="entry name" value="DnaJ_domain"/>
</dbReference>
<dbReference type="SUPFAM" id="SSF46565">
    <property type="entry name" value="Chaperone J-domain"/>
    <property type="match status" value="1"/>
</dbReference>
<keyword evidence="4" id="KW-1185">Reference proteome</keyword>
<accession>A0A315VDP9</accession>
<organism evidence="3 4">
    <name type="scientific">Gambusia affinis</name>
    <name type="common">Western mosquitofish</name>
    <name type="synonym">Heterandria affinis</name>
    <dbReference type="NCBI Taxonomy" id="33528"/>
    <lineage>
        <taxon>Eukaryota</taxon>
        <taxon>Metazoa</taxon>
        <taxon>Chordata</taxon>
        <taxon>Craniata</taxon>
        <taxon>Vertebrata</taxon>
        <taxon>Euteleostomi</taxon>
        <taxon>Actinopterygii</taxon>
        <taxon>Neopterygii</taxon>
        <taxon>Teleostei</taxon>
        <taxon>Neoteleostei</taxon>
        <taxon>Acanthomorphata</taxon>
        <taxon>Ovalentaria</taxon>
        <taxon>Atherinomorphae</taxon>
        <taxon>Cyprinodontiformes</taxon>
        <taxon>Poeciliidae</taxon>
        <taxon>Poeciliinae</taxon>
        <taxon>Gambusia</taxon>
    </lineage>
</organism>
<dbReference type="SMART" id="SM00271">
    <property type="entry name" value="DnaJ"/>
    <property type="match status" value="1"/>
</dbReference>
<protein>
    <recommendedName>
        <fullName evidence="2">J domain-containing protein</fullName>
    </recommendedName>
</protein>
<dbReference type="CDD" id="cd06257">
    <property type="entry name" value="DnaJ"/>
    <property type="match status" value="1"/>
</dbReference>
<sequence>MAEVSQRLGTGAYRLVTGQARPLRPIRPSGLLPINDTCIQGHFTEECVQLLKGSAPQRSSEKIYRDPRKSQTATKTNLLIPTGRLQEKLFSCVKPIWTSGAVSSHPDTRWSPQQLRTFCTILLILADDRSGSGASLTHLKLLPGVCKASAAARSYSSATQSQIKTAYYKQSFIYHPDKNLGSKEATQRFAEISEAYTVLSNISLRRKYDRGILSQSDLQSPEKPSSKDASSRTTSSQQQHYRQQRARPFSQTGGRPMFDFDAFFQAHYGEQLQRERDLRVKRKQMEEEQKKRLKEYRQEKMRELTVLMLAALSAMILIGGI</sequence>
<comment type="caution">
    <text evidence="3">The sequence shown here is derived from an EMBL/GenBank/DDBJ whole genome shotgun (WGS) entry which is preliminary data.</text>
</comment>
<dbReference type="InterPro" id="IPR053025">
    <property type="entry name" value="Mito_ATP_Synthase-Asso"/>
</dbReference>
<evidence type="ECO:0000313" key="4">
    <source>
        <dbReference type="Proteomes" id="UP000250572"/>
    </source>
</evidence>
<dbReference type="PANTHER" id="PTHR44873:SF1">
    <property type="entry name" value="DNAJ HOMOLOG SUBFAMILY C MEMBER 30, MITOCHONDRIAL"/>
    <property type="match status" value="1"/>
</dbReference>
<dbReference type="PANTHER" id="PTHR44873">
    <property type="entry name" value="DNAJ HOMOLOG SUBFAMILY C MEMBER 30, MITOCHONDRIAL"/>
    <property type="match status" value="1"/>
</dbReference>
<evidence type="ECO:0000259" key="2">
    <source>
        <dbReference type="PROSITE" id="PS50076"/>
    </source>
</evidence>
<dbReference type="PRINTS" id="PR00625">
    <property type="entry name" value="JDOMAIN"/>
</dbReference>
<dbReference type="Gene3D" id="1.10.287.110">
    <property type="entry name" value="DnaJ domain"/>
    <property type="match status" value="1"/>
</dbReference>
<dbReference type="Pfam" id="PF00226">
    <property type="entry name" value="DnaJ"/>
    <property type="match status" value="1"/>
</dbReference>
<dbReference type="InterPro" id="IPR036869">
    <property type="entry name" value="J_dom_sf"/>
</dbReference>
<proteinExistence type="predicted"/>
<dbReference type="STRING" id="33528.ENSGAFP00000018734"/>
<dbReference type="EMBL" id="NHOQ01001971">
    <property type="protein sequence ID" value="PWA20270.1"/>
    <property type="molecule type" value="Genomic_DNA"/>
</dbReference>
<feature type="compositionally biased region" description="Polar residues" evidence="1">
    <location>
        <begin position="213"/>
        <end position="223"/>
    </location>
</feature>
<name>A0A315VDP9_GAMAF</name>
<gene>
    <name evidence="3" type="ORF">CCH79_00003907</name>
</gene>